<dbReference type="SUPFAM" id="SSF54189">
    <property type="entry name" value="Ribosomal proteins S24e, L23 and L15e"/>
    <property type="match status" value="1"/>
</dbReference>
<dbReference type="GO" id="GO:0006412">
    <property type="term" value="P:translation"/>
    <property type="evidence" value="ECO:0007669"/>
    <property type="project" value="UniProtKB-UniRule"/>
</dbReference>
<evidence type="ECO:0000256" key="4">
    <source>
        <dbReference type="ARBA" id="ARBA00022980"/>
    </source>
</evidence>
<keyword evidence="2 7" id="KW-0699">rRNA-binding</keyword>
<evidence type="ECO:0000313" key="8">
    <source>
        <dbReference type="EMBL" id="SCW23021.1"/>
    </source>
</evidence>
<protein>
    <recommendedName>
        <fullName evidence="6 7">Large ribosomal subunit protein uL23c</fullName>
    </recommendedName>
</protein>
<accession>A0A1G4NWG1</accession>
<keyword evidence="8" id="KW-0150">Chloroplast</keyword>
<dbReference type="InterPro" id="IPR013025">
    <property type="entry name" value="Ribosomal_uL23-like"/>
</dbReference>
<geneLocation type="chloroplast" evidence="8"/>
<comment type="function">
    <text evidence="7">Binds to 23S rRNA.</text>
</comment>
<keyword evidence="8" id="KW-0934">Plastid</keyword>
<keyword evidence="5 7" id="KW-0687">Ribonucleoprotein</keyword>
<dbReference type="InterPro" id="IPR012677">
    <property type="entry name" value="Nucleotide-bd_a/b_plait_sf"/>
</dbReference>
<dbReference type="Gene3D" id="3.30.70.330">
    <property type="match status" value="1"/>
</dbReference>
<dbReference type="HAMAP" id="MF_01369_B">
    <property type="entry name" value="Ribosomal_uL23_B"/>
    <property type="match status" value="1"/>
</dbReference>
<keyword evidence="4 7" id="KW-0689">Ribosomal protein</keyword>
<dbReference type="GO" id="GO:0009507">
    <property type="term" value="C:chloroplast"/>
    <property type="evidence" value="ECO:0007669"/>
    <property type="project" value="UniProtKB-SubCell"/>
</dbReference>
<reference evidence="8" key="1">
    <citation type="submission" date="2016-10" db="EMBL/GenBank/DDBJ databases">
        <title>Chloroplast genomes as a tool to resolve red algal phylogenies: a case study in the Nemaliales.</title>
        <authorList>
            <person name="Costa J.F."/>
            <person name="Lin S.M."/>
            <person name="Macaya E.C."/>
            <person name="Fernandez-Garcia C."/>
            <person name="Verbruggen H."/>
        </authorList>
    </citation>
    <scope>NUCLEOTIDE SEQUENCE</scope>
    <source>
        <strain evidence="8">H.1444</strain>
    </source>
</reference>
<gene>
    <name evidence="7 8" type="primary">rpl23</name>
    <name evidence="8" type="ORF">H1444_161</name>
</gene>
<dbReference type="GO" id="GO:0019843">
    <property type="term" value="F:rRNA binding"/>
    <property type="evidence" value="ECO:0007669"/>
    <property type="project" value="UniProtKB-UniRule"/>
</dbReference>
<dbReference type="NCBIfam" id="NF004363">
    <property type="entry name" value="PRK05738.2-4"/>
    <property type="match status" value="1"/>
</dbReference>
<dbReference type="PANTHER" id="PTHR11620">
    <property type="entry name" value="60S RIBOSOMAL PROTEIN L23A"/>
    <property type="match status" value="1"/>
</dbReference>
<reference evidence="8" key="2">
    <citation type="submission" date="2016-10" db="EMBL/GenBank/DDBJ databases">
        <authorList>
            <person name="de Groot N.N."/>
        </authorList>
    </citation>
    <scope>NUCLEOTIDE SEQUENCE</scope>
    <source>
        <strain evidence="8">H.1444</strain>
    </source>
</reference>
<comment type="subcellular location">
    <subcellularLocation>
        <location evidence="7">Plastid</location>
        <location evidence="7">Chloroplast</location>
    </subcellularLocation>
</comment>
<evidence type="ECO:0000256" key="1">
    <source>
        <dbReference type="ARBA" id="ARBA00006700"/>
    </source>
</evidence>
<dbReference type="GO" id="GO:1990904">
    <property type="term" value="C:ribonucleoprotein complex"/>
    <property type="evidence" value="ECO:0007669"/>
    <property type="project" value="UniProtKB-KW"/>
</dbReference>
<proteinExistence type="inferred from homology"/>
<evidence type="ECO:0000256" key="6">
    <source>
        <dbReference type="ARBA" id="ARBA00035287"/>
    </source>
</evidence>
<dbReference type="NCBIfam" id="NF004368">
    <property type="entry name" value="PRK05738.3-4"/>
    <property type="match status" value="1"/>
</dbReference>
<name>A0A1G4NWG1_9FLOR</name>
<evidence type="ECO:0000256" key="3">
    <source>
        <dbReference type="ARBA" id="ARBA00022884"/>
    </source>
</evidence>
<keyword evidence="3 7" id="KW-0694">RNA-binding</keyword>
<dbReference type="GO" id="GO:0003735">
    <property type="term" value="F:structural constituent of ribosome"/>
    <property type="evidence" value="ECO:0007669"/>
    <property type="project" value="InterPro"/>
</dbReference>
<organism evidence="8">
    <name type="scientific">Nemalion sp. H.1444</name>
    <dbReference type="NCBI Taxonomy" id="1907586"/>
    <lineage>
        <taxon>Eukaryota</taxon>
        <taxon>Rhodophyta</taxon>
        <taxon>Florideophyceae</taxon>
        <taxon>Nemaliophycidae</taxon>
        <taxon>Nemaliales</taxon>
        <taxon>Nemaliaceae</taxon>
        <taxon>Nemalion</taxon>
    </lineage>
</organism>
<dbReference type="InterPro" id="IPR012678">
    <property type="entry name" value="Ribosomal_uL23/eL15/eS24_sf"/>
</dbReference>
<dbReference type="EMBL" id="LT622871">
    <property type="protein sequence ID" value="SCW23021.1"/>
    <property type="molecule type" value="Genomic_DNA"/>
</dbReference>
<dbReference type="Pfam" id="PF00276">
    <property type="entry name" value="Ribosomal_L23"/>
    <property type="match status" value="1"/>
</dbReference>
<evidence type="ECO:0000256" key="5">
    <source>
        <dbReference type="ARBA" id="ARBA00023274"/>
    </source>
</evidence>
<dbReference type="GO" id="GO:0005840">
    <property type="term" value="C:ribosome"/>
    <property type="evidence" value="ECO:0007669"/>
    <property type="project" value="UniProtKB-KW"/>
</dbReference>
<evidence type="ECO:0000256" key="2">
    <source>
        <dbReference type="ARBA" id="ARBA00022730"/>
    </source>
</evidence>
<sequence length="100" mass="11366">MDNKTPGTLIDLINRPILTDKTTKMLEENQYCFTVQKKASKKEVKRAIENLFGVKVIKVNTLVSPIKKRTVGKYTGQKPVYKKAIVKLRNGDQISLFPES</sequence>
<comment type="similarity">
    <text evidence="1 7">Belongs to the universal ribosomal protein uL23 family.</text>
</comment>
<dbReference type="FunFam" id="3.30.70.330:FF:000001">
    <property type="entry name" value="50S ribosomal protein L23"/>
    <property type="match status" value="1"/>
</dbReference>
<comment type="subunit">
    <text evidence="7">Part of the 50S ribosomal subunit.</text>
</comment>
<dbReference type="AlphaFoldDB" id="A0A1G4NWG1"/>
<evidence type="ECO:0000256" key="7">
    <source>
        <dbReference type="HAMAP-Rule" id="MF_01369"/>
    </source>
</evidence>